<dbReference type="STRING" id="410332.SAMN04488550_4143"/>
<accession>M3VC19</accession>
<organism evidence="1 2">
    <name type="scientific">Gordonia malaquae NBRC 108250</name>
    <dbReference type="NCBI Taxonomy" id="1223542"/>
    <lineage>
        <taxon>Bacteria</taxon>
        <taxon>Bacillati</taxon>
        <taxon>Actinomycetota</taxon>
        <taxon>Actinomycetes</taxon>
        <taxon>Mycobacteriales</taxon>
        <taxon>Gordoniaceae</taxon>
        <taxon>Gordonia</taxon>
    </lineage>
</organism>
<comment type="caution">
    <text evidence="1">The sequence shown here is derived from an EMBL/GenBank/DDBJ whole genome shotgun (WGS) entry which is preliminary data.</text>
</comment>
<dbReference type="EMBL" id="BAOP01000030">
    <property type="protein sequence ID" value="GAC81243.1"/>
    <property type="molecule type" value="Genomic_DNA"/>
</dbReference>
<evidence type="ECO:0000313" key="2">
    <source>
        <dbReference type="Proteomes" id="UP000035009"/>
    </source>
</evidence>
<gene>
    <name evidence="1" type="ORF">GM1_030_00720</name>
</gene>
<keyword evidence="2" id="KW-1185">Reference proteome</keyword>
<dbReference type="RefSeq" id="WP_008380847.1">
    <property type="nucleotide sequence ID" value="NZ_BAOP01000030.1"/>
</dbReference>
<evidence type="ECO:0000313" key="1">
    <source>
        <dbReference type="EMBL" id="GAC81243.1"/>
    </source>
</evidence>
<proteinExistence type="predicted"/>
<protein>
    <submittedName>
        <fullName evidence="1">Uncharacterized protein</fullName>
    </submittedName>
</protein>
<dbReference type="AlphaFoldDB" id="M3VC19"/>
<name>M3VC19_GORML</name>
<dbReference type="Proteomes" id="UP000035009">
    <property type="component" value="Unassembled WGS sequence"/>
</dbReference>
<sequence length="86" mass="9904">MSTAAECMIPARVAQRSTELLAAIERMILGQLPEDVLPMPRQMPRTRMYFPQMKVRGGRRRHGQRSTQQANRYANGGVVWIDEAYR</sequence>
<reference evidence="1 2" key="1">
    <citation type="submission" date="2013-02" db="EMBL/GenBank/DDBJ databases">
        <title>Whole genome shotgun sequence of Gordonia malaquae NBRC 108250.</title>
        <authorList>
            <person name="Yoshida I."/>
            <person name="Hosoyama A."/>
            <person name="Tsuchikane K."/>
            <person name="Ando Y."/>
            <person name="Baba S."/>
            <person name="Ohji S."/>
            <person name="Hamada M."/>
            <person name="Tamura T."/>
            <person name="Yamazoe A."/>
            <person name="Yamazaki S."/>
            <person name="Fujita N."/>
        </authorList>
    </citation>
    <scope>NUCLEOTIDE SEQUENCE [LARGE SCALE GENOMIC DNA]</scope>
    <source>
        <strain evidence="1 2">NBRC 108250</strain>
    </source>
</reference>